<evidence type="ECO:0000313" key="2">
    <source>
        <dbReference type="Proteomes" id="UP000324222"/>
    </source>
</evidence>
<accession>A0A5B7ILZ1</accession>
<dbReference type="AlphaFoldDB" id="A0A5B7ILZ1"/>
<dbReference type="EMBL" id="VSRR010056714">
    <property type="protein sequence ID" value="MPC81354.1"/>
    <property type="molecule type" value="Genomic_DNA"/>
</dbReference>
<organism evidence="1 2">
    <name type="scientific">Portunus trituberculatus</name>
    <name type="common">Swimming crab</name>
    <name type="synonym">Neptunus trituberculatus</name>
    <dbReference type="NCBI Taxonomy" id="210409"/>
    <lineage>
        <taxon>Eukaryota</taxon>
        <taxon>Metazoa</taxon>
        <taxon>Ecdysozoa</taxon>
        <taxon>Arthropoda</taxon>
        <taxon>Crustacea</taxon>
        <taxon>Multicrustacea</taxon>
        <taxon>Malacostraca</taxon>
        <taxon>Eumalacostraca</taxon>
        <taxon>Eucarida</taxon>
        <taxon>Decapoda</taxon>
        <taxon>Pleocyemata</taxon>
        <taxon>Brachyura</taxon>
        <taxon>Eubrachyura</taxon>
        <taxon>Portunoidea</taxon>
        <taxon>Portunidae</taxon>
        <taxon>Portuninae</taxon>
        <taxon>Portunus</taxon>
    </lineage>
</organism>
<protein>
    <submittedName>
        <fullName evidence="1">Uncharacterized protein</fullName>
    </submittedName>
</protein>
<evidence type="ECO:0000313" key="1">
    <source>
        <dbReference type="EMBL" id="MPC81354.1"/>
    </source>
</evidence>
<keyword evidence="2" id="KW-1185">Reference proteome</keyword>
<dbReference type="Proteomes" id="UP000324222">
    <property type="component" value="Unassembled WGS sequence"/>
</dbReference>
<name>A0A5B7ILZ1_PORTR</name>
<gene>
    <name evidence="1" type="ORF">E2C01_075965</name>
</gene>
<reference evidence="1 2" key="1">
    <citation type="submission" date="2019-05" db="EMBL/GenBank/DDBJ databases">
        <title>Another draft genome of Portunus trituberculatus and its Hox gene families provides insights of decapod evolution.</title>
        <authorList>
            <person name="Jeong J.-H."/>
            <person name="Song I."/>
            <person name="Kim S."/>
            <person name="Choi T."/>
            <person name="Kim D."/>
            <person name="Ryu S."/>
            <person name="Kim W."/>
        </authorList>
    </citation>
    <scope>NUCLEOTIDE SEQUENCE [LARGE SCALE GENOMIC DNA]</scope>
    <source>
        <tissue evidence="1">Muscle</tissue>
    </source>
</reference>
<proteinExistence type="predicted"/>
<sequence>MCHSGPGDGVTAGRRKHVFSRFWFPKTTVYVGVGVGVCESLVEVVRYGDPPGVGAAGVQVITTPTAE</sequence>
<comment type="caution">
    <text evidence="1">The sequence shown here is derived from an EMBL/GenBank/DDBJ whole genome shotgun (WGS) entry which is preliminary data.</text>
</comment>